<dbReference type="EMBL" id="UASN01000015">
    <property type="protein sequence ID" value="SPX54177.1"/>
    <property type="molecule type" value="Genomic_DNA"/>
</dbReference>
<dbReference type="Proteomes" id="UP000251123">
    <property type="component" value="Unassembled WGS sequence"/>
</dbReference>
<dbReference type="AlphaFoldDB" id="A0A2X1QR07"/>
<feature type="signal peptide" evidence="1">
    <location>
        <begin position="1"/>
        <end position="26"/>
    </location>
</feature>
<evidence type="ECO:0000313" key="3">
    <source>
        <dbReference type="Proteomes" id="UP000251123"/>
    </source>
</evidence>
<accession>A0A2X1QR07</accession>
<reference evidence="2 3" key="1">
    <citation type="submission" date="2018-06" db="EMBL/GenBank/DDBJ databases">
        <authorList>
            <consortium name="Pathogen Informatics"/>
            <person name="Doyle S."/>
        </authorList>
    </citation>
    <scope>NUCLEOTIDE SEQUENCE [LARGE SCALE GENOMIC DNA]</scope>
    <source>
        <strain evidence="2 3">NCTC9601</strain>
    </source>
</reference>
<sequence length="48" mass="5153">MMIHFRRNALRVTVAALLSSAFGAQAADIPQVKVTVNDQAVRADAGDR</sequence>
<evidence type="ECO:0000256" key="1">
    <source>
        <dbReference type="SAM" id="SignalP"/>
    </source>
</evidence>
<proteinExistence type="predicted"/>
<feature type="chain" id="PRO_5015855625" evidence="1">
    <location>
        <begin position="27"/>
        <end position="48"/>
    </location>
</feature>
<protein>
    <submittedName>
        <fullName evidence="2">Ferrous iron transport periplasmic protein EfeO</fullName>
    </submittedName>
</protein>
<organism evidence="2 3">
    <name type="scientific">Klebsiella pneumoniae</name>
    <dbReference type="NCBI Taxonomy" id="573"/>
    <lineage>
        <taxon>Bacteria</taxon>
        <taxon>Pseudomonadati</taxon>
        <taxon>Pseudomonadota</taxon>
        <taxon>Gammaproteobacteria</taxon>
        <taxon>Enterobacterales</taxon>
        <taxon>Enterobacteriaceae</taxon>
        <taxon>Klebsiella/Raoultella group</taxon>
        <taxon>Klebsiella</taxon>
        <taxon>Klebsiella pneumoniae complex</taxon>
    </lineage>
</organism>
<keyword evidence="1" id="KW-0732">Signal</keyword>
<gene>
    <name evidence="2" type="primary">efeO_3</name>
    <name evidence="2" type="ORF">NCTC9601_01314</name>
</gene>
<evidence type="ECO:0000313" key="2">
    <source>
        <dbReference type="EMBL" id="SPX54177.1"/>
    </source>
</evidence>
<name>A0A2X1QR07_KLEPN</name>